<dbReference type="HOGENOM" id="CLU_005389_5_1_1"/>
<keyword evidence="6 12" id="KW-1133">Transmembrane helix</keyword>
<keyword evidence="5" id="KW-0732">Signal</keyword>
<dbReference type="SUPFAM" id="SSF53822">
    <property type="entry name" value="Periplasmic binding protein-like I"/>
    <property type="match status" value="1"/>
</dbReference>
<evidence type="ECO:0000256" key="12">
    <source>
        <dbReference type="SAM" id="Phobius"/>
    </source>
</evidence>
<keyword evidence="11" id="KW-0807">Transducer</keyword>
<dbReference type="InterPro" id="IPR000337">
    <property type="entry name" value="GPCR_3"/>
</dbReference>
<evidence type="ECO:0000256" key="6">
    <source>
        <dbReference type="ARBA" id="ARBA00022989"/>
    </source>
</evidence>
<evidence type="ECO:0000256" key="10">
    <source>
        <dbReference type="ARBA" id="ARBA00023180"/>
    </source>
</evidence>
<dbReference type="FunFam" id="2.10.50.30:FF:000002">
    <property type="entry name" value="Vomeronasal 2 receptor, h1"/>
    <property type="match status" value="1"/>
</dbReference>
<dbReference type="PRINTS" id="PR00248">
    <property type="entry name" value="GPCRMGR"/>
</dbReference>
<evidence type="ECO:0000256" key="5">
    <source>
        <dbReference type="ARBA" id="ARBA00022729"/>
    </source>
</evidence>
<dbReference type="eggNOG" id="KOG1056">
    <property type="taxonomic scope" value="Eukaryota"/>
</dbReference>
<dbReference type="CDD" id="cd15283">
    <property type="entry name" value="7tmC_V2R_pheromone"/>
    <property type="match status" value="1"/>
</dbReference>
<keyword evidence="10" id="KW-0325">Glycoprotein</keyword>
<dbReference type="InterPro" id="IPR017978">
    <property type="entry name" value="GPCR_3_C"/>
</dbReference>
<keyword evidence="8 12" id="KW-0472">Membrane</keyword>
<evidence type="ECO:0000313" key="15">
    <source>
        <dbReference type="Proteomes" id="UP000008672"/>
    </source>
</evidence>
<dbReference type="Ensembl" id="ENSLACT00000003544.1">
    <property type="protein sequence ID" value="ENSLACP00000003513.1"/>
    <property type="gene ID" value="ENSLACG00000003133.1"/>
</dbReference>
<feature type="transmembrane region" description="Helical" evidence="12">
    <location>
        <begin position="649"/>
        <end position="667"/>
    </location>
</feature>
<evidence type="ECO:0000259" key="13">
    <source>
        <dbReference type="PROSITE" id="PS50259"/>
    </source>
</evidence>
<dbReference type="PANTHER" id="PTHR24061">
    <property type="entry name" value="CALCIUM-SENSING RECEPTOR-RELATED"/>
    <property type="match status" value="1"/>
</dbReference>
<dbReference type="InParanoid" id="H3A1J2"/>
<dbReference type="InterPro" id="IPR001828">
    <property type="entry name" value="ANF_lig-bd_rcpt"/>
</dbReference>
<comment type="subcellular location">
    <subcellularLocation>
        <location evidence="1">Cell membrane</location>
        <topology evidence="1">Multi-pass membrane protein</topology>
    </subcellularLocation>
</comment>
<comment type="similarity">
    <text evidence="2">Belongs to the G-protein coupled receptor 3 family.</text>
</comment>
<reference evidence="14" key="2">
    <citation type="submission" date="2025-08" db="UniProtKB">
        <authorList>
            <consortium name="Ensembl"/>
        </authorList>
    </citation>
    <scope>IDENTIFICATION</scope>
</reference>
<sequence length="786" mass="88272">RLYRWLQAMIFAIEEINQNSKLLPNITLGYEIYDSCFIVSRGLEATMRLIIGKEEPFPNYNCTSRTPLAVIIGGAASGTSISMARLLGVYNYPQISYGAGADILNDRHQFPSFFRNVPDGNIRSRSIIKLLLHFGWTWTGILAEDTDFGELSTQSLREELSKADICIGFSEIIPIVYSTSKINRLVEVIKKSSVNVIVIISNEAYIIPLMEEVNQHNVTGKIWMTTESTSTSISLFSSHLVRTLAGAIGIALHRGNIPGFRDFLLNLHPFKTHNNIYIEDYWKELFGCTWPNQDTYQSVETNVGIRLCRGTEESTELNIPFFDVSVSRFTNNVYNAVYTAAHALHDLYTCSPGEGPFGNRTCANIYYFEPWQVRKLYITDLQLLHYVKNVHFINKLGEEIYFDEKGNSPAVYDIVNWQVTTDGGLKCVEVGMINFSAPPGKDFIINNSALTWNGGDTQIPRSVCSESCPPGYRKAARRWQPFCCFDCIRCSEGKITNKTDSSDCMECPYDHWSNDRRDKCVPKAIEFLSYKEPLGAVLASVSTFCSLTSGIVLLAFIRHRDTPIVKANNRELSYLLLLAIVLCFLCCLIFIGQPLVVTCLLRQAAFGVIFAFSVSCVLAKTIVVVIAFKATKPNSNLKKWVGHRLPNGIIFVCTIMQVILCIAWLISSPPFPELNIKSQPRKIIIECNEGSAVAFWCMLGYMGQLAIVSFMVAFLARNLPESFNEARFITFSMLVFVTVWLAFIPAYLSTKGKYMVAVEIFAILASSAGLLACIFFPKCYIIFLKP</sequence>
<reference evidence="15" key="1">
    <citation type="submission" date="2011-08" db="EMBL/GenBank/DDBJ databases">
        <title>The draft genome of Latimeria chalumnae.</title>
        <authorList>
            <person name="Di Palma F."/>
            <person name="Alfoldi J."/>
            <person name="Johnson J."/>
            <person name="Berlin A."/>
            <person name="Gnerre S."/>
            <person name="Jaffe D."/>
            <person name="MacCallum I."/>
            <person name="Young S."/>
            <person name="Walker B.J."/>
            <person name="Lander E."/>
            <person name="Lindblad-Toh K."/>
        </authorList>
    </citation>
    <scope>NUCLEOTIDE SEQUENCE [LARGE SCALE GENOMIC DNA]</scope>
    <source>
        <strain evidence="15">Wild caught</strain>
    </source>
</reference>
<dbReference type="FunFam" id="3.40.50.2300:FF:000016">
    <property type="entry name" value="Taste 1 receptor member 2"/>
    <property type="match status" value="1"/>
</dbReference>
<keyword evidence="9" id="KW-0675">Receptor</keyword>
<dbReference type="Gene3D" id="3.40.50.2300">
    <property type="match status" value="2"/>
</dbReference>
<feature type="transmembrane region" description="Helical" evidence="12">
    <location>
        <begin position="693"/>
        <end position="716"/>
    </location>
</feature>
<dbReference type="PANTHER" id="PTHR24061:SF0">
    <property type="entry name" value="C-FAMILY ODORANT RECEPTOR OLFCT1"/>
    <property type="match status" value="1"/>
</dbReference>
<dbReference type="PROSITE" id="PS50259">
    <property type="entry name" value="G_PROTEIN_RECEP_F3_4"/>
    <property type="match status" value="1"/>
</dbReference>
<evidence type="ECO:0000313" key="14">
    <source>
        <dbReference type="Ensembl" id="ENSLACP00000003513.1"/>
    </source>
</evidence>
<dbReference type="Proteomes" id="UP000008672">
    <property type="component" value="Unassembled WGS sequence"/>
</dbReference>
<keyword evidence="3" id="KW-1003">Cell membrane</keyword>
<dbReference type="PRINTS" id="PR01535">
    <property type="entry name" value="VOMERONASL2R"/>
</dbReference>
<organism evidence="14 15">
    <name type="scientific">Latimeria chalumnae</name>
    <name type="common">Coelacanth</name>
    <dbReference type="NCBI Taxonomy" id="7897"/>
    <lineage>
        <taxon>Eukaryota</taxon>
        <taxon>Metazoa</taxon>
        <taxon>Chordata</taxon>
        <taxon>Craniata</taxon>
        <taxon>Vertebrata</taxon>
        <taxon>Euteleostomi</taxon>
        <taxon>Coelacanthiformes</taxon>
        <taxon>Coelacanthidae</taxon>
        <taxon>Latimeria</taxon>
    </lineage>
</organism>
<feature type="transmembrane region" description="Helical" evidence="12">
    <location>
        <begin position="754"/>
        <end position="776"/>
    </location>
</feature>
<feature type="transmembrane region" description="Helical" evidence="12">
    <location>
        <begin position="728"/>
        <end position="748"/>
    </location>
</feature>
<dbReference type="InterPro" id="IPR000068">
    <property type="entry name" value="GPCR_3_Ca_sens_rcpt-rel"/>
</dbReference>
<keyword evidence="15" id="KW-1185">Reference proteome</keyword>
<dbReference type="EMBL" id="AFYH01205390">
    <property type="status" value="NOT_ANNOTATED_CDS"/>
    <property type="molecule type" value="Genomic_DNA"/>
</dbReference>
<evidence type="ECO:0000256" key="7">
    <source>
        <dbReference type="ARBA" id="ARBA00023040"/>
    </source>
</evidence>
<feature type="transmembrane region" description="Helical" evidence="12">
    <location>
        <begin position="572"/>
        <end position="592"/>
    </location>
</feature>
<dbReference type="InterPro" id="IPR038550">
    <property type="entry name" value="GPCR_3_9-Cys_sf"/>
</dbReference>
<evidence type="ECO:0000256" key="11">
    <source>
        <dbReference type="ARBA" id="ARBA00023224"/>
    </source>
</evidence>
<evidence type="ECO:0000256" key="3">
    <source>
        <dbReference type="ARBA" id="ARBA00022475"/>
    </source>
</evidence>
<dbReference type="AlphaFoldDB" id="H3A1J2"/>
<dbReference type="Pfam" id="PF01094">
    <property type="entry name" value="ANF_receptor"/>
    <property type="match status" value="1"/>
</dbReference>
<dbReference type="InterPro" id="IPR011500">
    <property type="entry name" value="GPCR_3_9-Cys_dom"/>
</dbReference>
<dbReference type="InterPro" id="IPR004073">
    <property type="entry name" value="GPCR_3_vmron_rcpt_2"/>
</dbReference>
<dbReference type="Pfam" id="PF07562">
    <property type="entry name" value="NCD3G"/>
    <property type="match status" value="1"/>
</dbReference>
<evidence type="ECO:0000256" key="1">
    <source>
        <dbReference type="ARBA" id="ARBA00004651"/>
    </source>
</evidence>
<accession>H3A1J2</accession>
<keyword evidence="4 12" id="KW-0812">Transmembrane</keyword>
<feature type="transmembrane region" description="Helical" evidence="12">
    <location>
        <begin position="604"/>
        <end position="628"/>
    </location>
</feature>
<dbReference type="GO" id="GO:0004930">
    <property type="term" value="F:G protein-coupled receptor activity"/>
    <property type="evidence" value="ECO:0007669"/>
    <property type="project" value="UniProtKB-KW"/>
</dbReference>
<dbReference type="EMBL" id="AFYH01205391">
    <property type="status" value="NOT_ANNOTATED_CDS"/>
    <property type="molecule type" value="Genomic_DNA"/>
</dbReference>
<feature type="transmembrane region" description="Helical" evidence="12">
    <location>
        <begin position="534"/>
        <end position="557"/>
    </location>
</feature>
<dbReference type="Pfam" id="PF00003">
    <property type="entry name" value="7tm_3"/>
    <property type="match status" value="1"/>
</dbReference>
<dbReference type="Gene3D" id="2.10.50.30">
    <property type="entry name" value="GPCR, family 3, nine cysteines domain"/>
    <property type="match status" value="1"/>
</dbReference>
<dbReference type="InterPro" id="IPR028082">
    <property type="entry name" value="Peripla_BP_I"/>
</dbReference>
<protein>
    <recommendedName>
        <fullName evidence="13">G-protein coupled receptors family 3 profile domain-containing protein</fullName>
    </recommendedName>
</protein>
<proteinExistence type="inferred from homology"/>
<evidence type="ECO:0000256" key="4">
    <source>
        <dbReference type="ARBA" id="ARBA00022692"/>
    </source>
</evidence>
<dbReference type="GO" id="GO:0005886">
    <property type="term" value="C:plasma membrane"/>
    <property type="evidence" value="ECO:0007669"/>
    <property type="project" value="UniProtKB-SubCell"/>
</dbReference>
<feature type="domain" description="G-protein coupled receptors family 3 profile" evidence="13">
    <location>
        <begin position="534"/>
        <end position="786"/>
    </location>
</feature>
<dbReference type="GeneTree" id="ENSGT00950000182788"/>
<evidence type="ECO:0000256" key="9">
    <source>
        <dbReference type="ARBA" id="ARBA00023170"/>
    </source>
</evidence>
<name>H3A1J2_LATCH</name>
<evidence type="ECO:0000256" key="2">
    <source>
        <dbReference type="ARBA" id="ARBA00007242"/>
    </source>
</evidence>
<evidence type="ECO:0000256" key="8">
    <source>
        <dbReference type="ARBA" id="ARBA00023136"/>
    </source>
</evidence>
<reference evidence="14" key="3">
    <citation type="submission" date="2025-09" db="UniProtKB">
        <authorList>
            <consortium name="Ensembl"/>
        </authorList>
    </citation>
    <scope>IDENTIFICATION</scope>
</reference>
<keyword evidence="7" id="KW-0297">G-protein coupled receptor</keyword>